<dbReference type="AlphaFoldDB" id="A0A558R831"/>
<accession>A0A558R831</accession>
<dbReference type="EMBL" id="VNIM01000019">
    <property type="protein sequence ID" value="TVV75544.1"/>
    <property type="molecule type" value="Genomic_DNA"/>
</dbReference>
<evidence type="ECO:0000313" key="2">
    <source>
        <dbReference type="Proteomes" id="UP000318681"/>
    </source>
</evidence>
<reference evidence="1 2" key="1">
    <citation type="submission" date="2019-07" db="EMBL/GenBank/DDBJ databases">
        <title>Sphingomonas solaris sp. nov., isolated from a solar panel from Boston, Massachusetts.</title>
        <authorList>
            <person name="Tanner K."/>
            <person name="Pascual J."/>
            <person name="Mancuso C."/>
            <person name="Pereto J."/>
            <person name="Khalil A."/>
            <person name="Vilanova C."/>
        </authorList>
    </citation>
    <scope>NUCLEOTIDE SEQUENCE [LARGE SCALE GENOMIC DNA]</scope>
    <source>
        <strain evidence="1 2">R4DWN</strain>
    </source>
</reference>
<keyword evidence="2" id="KW-1185">Reference proteome</keyword>
<sequence length="120" mass="12882">MPFDPALDAPGLREQTVATWSNPSISLRYPSARDAQADPAAGFFDTIVHAQVMVDARAVLLGVERRRFVVLAQDVIWLDPSLGLPSVTLTDAEQGAGGTFIVTRIEVNLEAGTTTLELFG</sequence>
<evidence type="ECO:0000313" key="1">
    <source>
        <dbReference type="EMBL" id="TVV75544.1"/>
    </source>
</evidence>
<dbReference type="OrthoDB" id="7573291at2"/>
<gene>
    <name evidence="1" type="ORF">FOY91_06700</name>
</gene>
<comment type="caution">
    <text evidence="1">The sequence shown here is derived from an EMBL/GenBank/DDBJ whole genome shotgun (WGS) entry which is preliminary data.</text>
</comment>
<dbReference type="RefSeq" id="WP_145149378.1">
    <property type="nucleotide sequence ID" value="NZ_VNIM01000019.1"/>
</dbReference>
<dbReference type="Proteomes" id="UP000318681">
    <property type="component" value="Unassembled WGS sequence"/>
</dbReference>
<protein>
    <submittedName>
        <fullName evidence="1">Uncharacterized protein</fullName>
    </submittedName>
</protein>
<name>A0A558R831_9SPHN</name>
<organism evidence="1 2">
    <name type="scientific">Alterirhizorhabdus solaris</name>
    <dbReference type="NCBI Taxonomy" id="2529389"/>
    <lineage>
        <taxon>Bacteria</taxon>
        <taxon>Pseudomonadati</taxon>
        <taxon>Pseudomonadota</taxon>
        <taxon>Alphaproteobacteria</taxon>
        <taxon>Sphingomonadales</taxon>
        <taxon>Rhizorhabdaceae</taxon>
        <taxon>Alterirhizorhabdus</taxon>
    </lineage>
</organism>
<proteinExistence type="predicted"/>